<dbReference type="EMBL" id="KE346362">
    <property type="protein sequence ID" value="KJE91700.1"/>
    <property type="molecule type" value="Genomic_DNA"/>
</dbReference>
<evidence type="ECO:0000313" key="2">
    <source>
        <dbReference type="EMBL" id="KJE91700.1"/>
    </source>
</evidence>
<gene>
    <name evidence="2" type="ORF">CAOG_009584</name>
</gene>
<organism evidence="2 3">
    <name type="scientific">Capsaspora owczarzaki (strain ATCC 30864)</name>
    <dbReference type="NCBI Taxonomy" id="595528"/>
    <lineage>
        <taxon>Eukaryota</taxon>
        <taxon>Filasterea</taxon>
        <taxon>Capsaspora</taxon>
    </lineage>
</organism>
<sequence>MLSAIRLPPAPLVKAASRGAAACITTPVPRAAAAALSTAAAGFVACKAPKRAQACLLGFASLLGIKTPYLALRPVSTMPTPSPLTVAPPTLPEPALDAFLSPSGAVPVPSFGALLFPAFGGVRSRIERNYERSSLLIWPRRSHSTSASGPPSEIDAKAPAATVNPSAEDDRALIDRLPELLRKPFEAKWEAPALRKHLLEKLSTAQLFLSQKNAISVVQTELSAFASVVPEAISDVVATRKKDVEKIHSAGDPRTFAQTFYGWVEQWSKNHGTN</sequence>
<dbReference type="InParanoid" id="A0A0D2WLY2"/>
<dbReference type="PhylomeDB" id="A0A0D2WLY2"/>
<keyword evidence="3" id="KW-1185">Reference proteome</keyword>
<proteinExistence type="predicted"/>
<protein>
    <submittedName>
        <fullName evidence="2">Uncharacterized protein</fullName>
    </submittedName>
</protein>
<accession>A0A0D2WLY2</accession>
<feature type="region of interest" description="Disordered" evidence="1">
    <location>
        <begin position="141"/>
        <end position="167"/>
    </location>
</feature>
<evidence type="ECO:0000313" key="3">
    <source>
        <dbReference type="Proteomes" id="UP000008743"/>
    </source>
</evidence>
<dbReference type="Proteomes" id="UP000008743">
    <property type="component" value="Unassembled WGS sequence"/>
</dbReference>
<name>A0A0D2WLY2_CAPO3</name>
<dbReference type="AlphaFoldDB" id="A0A0D2WLY2"/>
<reference evidence="3" key="1">
    <citation type="submission" date="2011-02" db="EMBL/GenBank/DDBJ databases">
        <title>The Genome Sequence of Capsaspora owczarzaki ATCC 30864.</title>
        <authorList>
            <person name="Russ C."/>
            <person name="Cuomo C."/>
            <person name="Burger G."/>
            <person name="Gray M.W."/>
            <person name="Holland P.W.H."/>
            <person name="King N."/>
            <person name="Lang F.B.F."/>
            <person name="Roger A.J."/>
            <person name="Ruiz-Trillo I."/>
            <person name="Young S.K."/>
            <person name="Zeng Q."/>
            <person name="Gargeya S."/>
            <person name="Alvarado L."/>
            <person name="Berlin A."/>
            <person name="Chapman S.B."/>
            <person name="Chen Z."/>
            <person name="Freedman E."/>
            <person name="Gellesch M."/>
            <person name="Goldberg J."/>
            <person name="Griggs A."/>
            <person name="Gujja S."/>
            <person name="Heilman E."/>
            <person name="Heiman D."/>
            <person name="Howarth C."/>
            <person name="Mehta T."/>
            <person name="Neiman D."/>
            <person name="Pearson M."/>
            <person name="Roberts A."/>
            <person name="Saif S."/>
            <person name="Shea T."/>
            <person name="Shenoy N."/>
            <person name="Sisk P."/>
            <person name="Stolte C."/>
            <person name="Sykes S."/>
            <person name="White J."/>
            <person name="Yandava C."/>
            <person name="Haas B."/>
            <person name="Nusbaum C."/>
            <person name="Birren B."/>
        </authorList>
    </citation>
    <scope>NUCLEOTIDE SEQUENCE</scope>
    <source>
        <strain evidence="3">ATCC 30864</strain>
    </source>
</reference>
<evidence type="ECO:0000256" key="1">
    <source>
        <dbReference type="SAM" id="MobiDB-lite"/>
    </source>
</evidence>